<dbReference type="Gene3D" id="3.10.20.90">
    <property type="entry name" value="Phosphatidylinositol 3-kinase Catalytic Subunit, Chain A, domain 1"/>
    <property type="match status" value="1"/>
</dbReference>
<name>A0A1X6NVB1_PORUM</name>
<sequence length="82" mass="9155">MNIWIETPVEGTIMLDVEVSQTIGSLRQEIQGMITLPPHLYIHALVHDGIHLNDALTLARYELQVDTILTLYLAQRQGGAGF</sequence>
<gene>
    <name evidence="2" type="ORF">BU14_0427s0012</name>
</gene>
<dbReference type="Pfam" id="PF00240">
    <property type="entry name" value="ubiquitin"/>
    <property type="match status" value="1"/>
</dbReference>
<evidence type="ECO:0000313" key="2">
    <source>
        <dbReference type="EMBL" id="OSX72522.1"/>
    </source>
</evidence>
<dbReference type="InterPro" id="IPR029071">
    <property type="entry name" value="Ubiquitin-like_domsf"/>
</dbReference>
<accession>A0A1X6NVB1</accession>
<keyword evidence="3" id="KW-1185">Reference proteome</keyword>
<dbReference type="SUPFAM" id="SSF54236">
    <property type="entry name" value="Ubiquitin-like"/>
    <property type="match status" value="1"/>
</dbReference>
<evidence type="ECO:0000313" key="3">
    <source>
        <dbReference type="Proteomes" id="UP000218209"/>
    </source>
</evidence>
<dbReference type="PROSITE" id="PS50053">
    <property type="entry name" value="UBIQUITIN_2"/>
    <property type="match status" value="1"/>
</dbReference>
<proteinExistence type="predicted"/>
<organism evidence="2 3">
    <name type="scientific">Porphyra umbilicalis</name>
    <name type="common">Purple laver</name>
    <name type="synonym">Red alga</name>
    <dbReference type="NCBI Taxonomy" id="2786"/>
    <lineage>
        <taxon>Eukaryota</taxon>
        <taxon>Rhodophyta</taxon>
        <taxon>Bangiophyceae</taxon>
        <taxon>Bangiales</taxon>
        <taxon>Bangiaceae</taxon>
        <taxon>Porphyra</taxon>
    </lineage>
</organism>
<dbReference type="Proteomes" id="UP000218209">
    <property type="component" value="Unassembled WGS sequence"/>
</dbReference>
<feature type="domain" description="Ubiquitin-like" evidence="1">
    <location>
        <begin position="1"/>
        <end position="78"/>
    </location>
</feature>
<reference evidence="2 3" key="1">
    <citation type="submission" date="2017-03" db="EMBL/GenBank/DDBJ databases">
        <title>WGS assembly of Porphyra umbilicalis.</title>
        <authorList>
            <person name="Brawley S.H."/>
            <person name="Blouin N.A."/>
            <person name="Ficko-Blean E."/>
            <person name="Wheeler G.L."/>
            <person name="Lohr M."/>
            <person name="Goodson H.V."/>
            <person name="Jenkins J.W."/>
            <person name="Blaby-Haas C.E."/>
            <person name="Helliwell K.E."/>
            <person name="Chan C."/>
            <person name="Marriage T."/>
            <person name="Bhattacharya D."/>
            <person name="Klein A.S."/>
            <person name="Badis Y."/>
            <person name="Brodie J."/>
            <person name="Cao Y."/>
            <person name="Collen J."/>
            <person name="Dittami S.M."/>
            <person name="Gachon C.M."/>
            <person name="Green B.R."/>
            <person name="Karpowicz S."/>
            <person name="Kim J.W."/>
            <person name="Kudahl U."/>
            <person name="Lin S."/>
            <person name="Michel G."/>
            <person name="Mittag M."/>
            <person name="Olson B.J."/>
            <person name="Pangilinan J."/>
            <person name="Peng Y."/>
            <person name="Qiu H."/>
            <person name="Shu S."/>
            <person name="Singer J.T."/>
            <person name="Smith A.G."/>
            <person name="Sprecher B.N."/>
            <person name="Wagner V."/>
            <person name="Wang W."/>
            <person name="Wang Z.-Y."/>
            <person name="Yan J."/>
            <person name="Yarish C."/>
            <person name="Zoeuner-Riek S."/>
            <person name="Zhuang Y."/>
            <person name="Zou Y."/>
            <person name="Lindquist E.A."/>
            <person name="Grimwood J."/>
            <person name="Barry K."/>
            <person name="Rokhsar D.S."/>
            <person name="Schmutz J."/>
            <person name="Stiller J.W."/>
            <person name="Grossman A.R."/>
            <person name="Prochnik S.E."/>
        </authorList>
    </citation>
    <scope>NUCLEOTIDE SEQUENCE [LARGE SCALE GENOMIC DNA]</scope>
    <source>
        <strain evidence="2">4086291</strain>
    </source>
</reference>
<dbReference type="InterPro" id="IPR000626">
    <property type="entry name" value="Ubiquitin-like_dom"/>
</dbReference>
<protein>
    <recommendedName>
        <fullName evidence="1">Ubiquitin-like domain-containing protein</fullName>
    </recommendedName>
</protein>
<dbReference type="AlphaFoldDB" id="A0A1X6NVB1"/>
<evidence type="ECO:0000259" key="1">
    <source>
        <dbReference type="PROSITE" id="PS50053"/>
    </source>
</evidence>
<dbReference type="EMBL" id="KV919055">
    <property type="protein sequence ID" value="OSX72522.1"/>
    <property type="molecule type" value="Genomic_DNA"/>
</dbReference>